<proteinExistence type="predicted"/>
<name>X0Z289_9ZZZZ</name>
<dbReference type="GO" id="GO:0005737">
    <property type="term" value="C:cytoplasm"/>
    <property type="evidence" value="ECO:0007669"/>
    <property type="project" value="TreeGrafter"/>
</dbReference>
<evidence type="ECO:0008006" key="4">
    <source>
        <dbReference type="Google" id="ProtNLM"/>
    </source>
</evidence>
<evidence type="ECO:0000256" key="2">
    <source>
        <dbReference type="ARBA" id="ARBA00022840"/>
    </source>
</evidence>
<evidence type="ECO:0000313" key="3">
    <source>
        <dbReference type="EMBL" id="GAG54593.1"/>
    </source>
</evidence>
<dbReference type="AlphaFoldDB" id="X0Z289"/>
<comment type="caution">
    <text evidence="3">The sequence shown here is derived from an EMBL/GenBank/DDBJ whole genome shotgun (WGS) entry which is preliminary data.</text>
</comment>
<keyword evidence="1" id="KW-0547">Nucleotide-binding</keyword>
<reference evidence="3" key="1">
    <citation type="journal article" date="2014" name="Front. Microbiol.">
        <title>High frequency of phylogenetically diverse reductive dehalogenase-homologous genes in deep subseafloor sedimentary metagenomes.</title>
        <authorList>
            <person name="Kawai M."/>
            <person name="Futagami T."/>
            <person name="Toyoda A."/>
            <person name="Takaki Y."/>
            <person name="Nishi S."/>
            <person name="Hori S."/>
            <person name="Arai W."/>
            <person name="Tsubouchi T."/>
            <person name="Morono Y."/>
            <person name="Uchiyama I."/>
            <person name="Ito T."/>
            <person name="Fujiyama A."/>
            <person name="Inagaki F."/>
            <person name="Takami H."/>
        </authorList>
    </citation>
    <scope>NUCLEOTIDE SEQUENCE</scope>
    <source>
        <strain evidence="3">Expedition CK06-06</strain>
    </source>
</reference>
<dbReference type="PANTHER" id="PTHR16305">
    <property type="entry name" value="TESTICULAR SOLUBLE ADENYLYL CYCLASE"/>
    <property type="match status" value="1"/>
</dbReference>
<dbReference type="GO" id="GO:0005524">
    <property type="term" value="F:ATP binding"/>
    <property type="evidence" value="ECO:0007669"/>
    <property type="project" value="UniProtKB-KW"/>
</dbReference>
<dbReference type="EMBL" id="BART01008499">
    <property type="protein sequence ID" value="GAG54593.1"/>
    <property type="molecule type" value="Genomic_DNA"/>
</dbReference>
<keyword evidence="2" id="KW-0067">ATP-binding</keyword>
<sequence length="407" mass="46260">QGLPYSLLRDVFTFRFEILDDDTGEQARQKIERGLGEVFGNDEEATMRTHILGHLLGFDFSASPHLKGVLNDAEQLRNRSLMYLIQYFQTLSQEIPVVIFLEDIHWGDNSSLDVVNRIGEITPQYPILLVSAARPTLFERRPYWGEGQEYHKHLELHPLSKRESRQLVTEILKLAQHLPSELQELVVSGAEGNPFYMEELIKMLIDDRVVVPDEETWKIDVTRLEQVDVPSTLAGVLQARLDSLPGRERLVLQQASVVGRLFWDRIVSYMQAEGGNGGDLLLIPQALTSLRNRELVYRHEESAFIGAVEYLFKHDVLREVTYESVIKRLRKTYHGLVADWLIANCGDRIGEYSGLIGEHLLLAGRNVSAGEYFKRAGDSALAAFANSEAEEYYRKALKFTTSTSVQA</sequence>
<organism evidence="3">
    <name type="scientific">marine sediment metagenome</name>
    <dbReference type="NCBI Taxonomy" id="412755"/>
    <lineage>
        <taxon>unclassified sequences</taxon>
        <taxon>metagenomes</taxon>
        <taxon>ecological metagenomes</taxon>
    </lineage>
</organism>
<dbReference type="SUPFAM" id="SSF52540">
    <property type="entry name" value="P-loop containing nucleoside triphosphate hydrolases"/>
    <property type="match status" value="1"/>
</dbReference>
<dbReference type="PANTHER" id="PTHR16305:SF28">
    <property type="entry name" value="GUANYLATE CYCLASE DOMAIN-CONTAINING PROTEIN"/>
    <property type="match status" value="1"/>
</dbReference>
<feature type="non-terminal residue" evidence="3">
    <location>
        <position position="407"/>
    </location>
</feature>
<gene>
    <name evidence="3" type="ORF">S01H4_19103</name>
</gene>
<feature type="non-terminal residue" evidence="3">
    <location>
        <position position="1"/>
    </location>
</feature>
<protein>
    <recommendedName>
        <fullName evidence="4">Orc1-like AAA ATPase domain-containing protein</fullName>
    </recommendedName>
</protein>
<evidence type="ECO:0000256" key="1">
    <source>
        <dbReference type="ARBA" id="ARBA00022741"/>
    </source>
</evidence>
<accession>X0Z289</accession>
<dbReference type="GO" id="GO:0004016">
    <property type="term" value="F:adenylate cyclase activity"/>
    <property type="evidence" value="ECO:0007669"/>
    <property type="project" value="TreeGrafter"/>
</dbReference>
<dbReference type="InterPro" id="IPR027417">
    <property type="entry name" value="P-loop_NTPase"/>
</dbReference>